<keyword evidence="11" id="KW-0009">Actin-binding</keyword>
<protein>
    <recommendedName>
        <fullName evidence="15">Protein phosphatase Slingshot homolog 1</fullName>
        <ecNumber evidence="5">3.1.3.16</ecNumber>
    </recommendedName>
    <alternativeName>
        <fullName evidence="16">SSH-like protein 1</fullName>
    </alternativeName>
</protein>
<keyword evidence="7" id="KW-0597">Phosphoprotein</keyword>
<dbReference type="InterPro" id="IPR000340">
    <property type="entry name" value="Dual-sp_phosphatase_cat-dom"/>
</dbReference>
<dbReference type="SMART" id="SM00195">
    <property type="entry name" value="DSPc"/>
    <property type="match status" value="1"/>
</dbReference>
<dbReference type="GO" id="GO:0003779">
    <property type="term" value="F:actin binding"/>
    <property type="evidence" value="ECO:0007669"/>
    <property type="project" value="UniProtKB-KW"/>
</dbReference>
<comment type="subcellular location">
    <subcellularLocation>
        <location evidence="3">Cleavage furrow</location>
    </subcellularLocation>
    <subcellularLocation>
        <location evidence="2">Cytoplasm</location>
        <location evidence="2">Cytoskeleton</location>
    </subcellularLocation>
    <subcellularLocation>
        <location evidence="1">Midbody</location>
    </subcellularLocation>
</comment>
<reference evidence="21" key="1">
    <citation type="submission" date="2021-04" db="EMBL/GenBank/DDBJ databases">
        <authorList>
            <consortium name="Wellcome Sanger Institute Data Sharing"/>
        </authorList>
    </citation>
    <scope>NUCLEOTIDE SEQUENCE [LARGE SCALE GENOMIC DNA]</scope>
</reference>
<dbReference type="CDD" id="cd11652">
    <property type="entry name" value="SSH-N"/>
    <property type="match status" value="1"/>
</dbReference>
<evidence type="ECO:0000313" key="22">
    <source>
        <dbReference type="Proteomes" id="UP000265040"/>
    </source>
</evidence>
<dbReference type="SUPFAM" id="SSF52799">
    <property type="entry name" value="(Phosphotyrosine protein) phosphatases II"/>
    <property type="match status" value="1"/>
</dbReference>
<dbReference type="Proteomes" id="UP000265040">
    <property type="component" value="Chromosome 12"/>
</dbReference>
<evidence type="ECO:0000256" key="9">
    <source>
        <dbReference type="ARBA" id="ARBA00022912"/>
    </source>
</evidence>
<dbReference type="EC" id="3.1.3.16" evidence="5"/>
<dbReference type="Pfam" id="PF23040">
    <property type="entry name" value="PH_SSH1-like_1st"/>
    <property type="match status" value="1"/>
</dbReference>
<accession>A0A7N6FAZ2</accession>
<evidence type="ECO:0000256" key="7">
    <source>
        <dbReference type="ARBA" id="ARBA00022553"/>
    </source>
</evidence>
<comment type="similarity">
    <text evidence="4">Belongs to the protein-tyrosine phosphatase family.</text>
</comment>
<evidence type="ECO:0000256" key="14">
    <source>
        <dbReference type="ARBA" id="ARBA00056712"/>
    </source>
</evidence>
<dbReference type="PROSITE" id="PS50054">
    <property type="entry name" value="TYR_PHOSPHATASE_DUAL"/>
    <property type="match status" value="1"/>
</dbReference>
<dbReference type="InterPro" id="IPR016130">
    <property type="entry name" value="Tyr_Pase_AS"/>
</dbReference>
<evidence type="ECO:0000256" key="16">
    <source>
        <dbReference type="ARBA" id="ARBA00076772"/>
    </source>
</evidence>
<evidence type="ECO:0000256" key="8">
    <source>
        <dbReference type="ARBA" id="ARBA00022801"/>
    </source>
</evidence>
<dbReference type="OrthoDB" id="5779068at2759"/>
<evidence type="ECO:0000256" key="6">
    <source>
        <dbReference type="ARBA" id="ARBA00022490"/>
    </source>
</evidence>
<dbReference type="GO" id="GO:0030496">
    <property type="term" value="C:midbody"/>
    <property type="evidence" value="ECO:0007669"/>
    <property type="project" value="UniProtKB-SubCell"/>
</dbReference>
<feature type="region of interest" description="Disordered" evidence="17">
    <location>
        <begin position="456"/>
        <end position="484"/>
    </location>
</feature>
<keyword evidence="6" id="KW-0963">Cytoplasm</keyword>
<dbReference type="PROSITE" id="PS51998">
    <property type="entry name" value="DEK_C"/>
    <property type="match status" value="1"/>
</dbReference>
<dbReference type="InterPro" id="IPR043588">
    <property type="entry name" value="SSH-N"/>
</dbReference>
<dbReference type="Gene3D" id="3.90.190.10">
    <property type="entry name" value="Protein tyrosine phosphatase superfamily"/>
    <property type="match status" value="1"/>
</dbReference>
<reference evidence="21" key="2">
    <citation type="submission" date="2025-08" db="UniProtKB">
        <authorList>
            <consortium name="Ensembl"/>
        </authorList>
    </citation>
    <scope>IDENTIFICATION</scope>
</reference>
<feature type="compositionally biased region" description="Low complexity" evidence="17">
    <location>
        <begin position="469"/>
        <end position="479"/>
    </location>
</feature>
<dbReference type="InterPro" id="IPR020422">
    <property type="entry name" value="TYR_PHOSPHATASE_DUAL_dom"/>
</dbReference>
<feature type="domain" description="DEK-C" evidence="20">
    <location>
        <begin position="249"/>
        <end position="304"/>
    </location>
</feature>
<evidence type="ECO:0000256" key="12">
    <source>
        <dbReference type="ARBA" id="ARBA00023212"/>
    </source>
</evidence>
<proteinExistence type="inferred from homology"/>
<keyword evidence="8" id="KW-0378">Hydrolase</keyword>
<evidence type="ECO:0000259" key="19">
    <source>
        <dbReference type="PROSITE" id="PS50056"/>
    </source>
</evidence>
<organism evidence="21 22">
    <name type="scientific">Anabas testudineus</name>
    <name type="common">Climbing perch</name>
    <name type="synonym">Anthias testudineus</name>
    <dbReference type="NCBI Taxonomy" id="64144"/>
    <lineage>
        <taxon>Eukaryota</taxon>
        <taxon>Metazoa</taxon>
        <taxon>Chordata</taxon>
        <taxon>Craniata</taxon>
        <taxon>Vertebrata</taxon>
        <taxon>Euteleostomi</taxon>
        <taxon>Actinopterygii</taxon>
        <taxon>Neopterygii</taxon>
        <taxon>Teleostei</taxon>
        <taxon>Neoteleostei</taxon>
        <taxon>Acanthomorphata</taxon>
        <taxon>Anabantaria</taxon>
        <taxon>Anabantiformes</taxon>
        <taxon>Anabantoidei</taxon>
        <taxon>Anabantidae</taxon>
        <taxon>Anabas</taxon>
    </lineage>
</organism>
<dbReference type="FunFam" id="3.90.190.10:FF:000004">
    <property type="entry name" value="Protein phosphatase Slingshot homolog 2"/>
    <property type="match status" value="1"/>
</dbReference>
<evidence type="ECO:0000256" key="13">
    <source>
        <dbReference type="ARBA" id="ARBA00048336"/>
    </source>
</evidence>
<name>A0A7N6FAZ2_ANATE</name>
<dbReference type="GeneTree" id="ENSGT00940000156133"/>
<evidence type="ECO:0000313" key="21">
    <source>
        <dbReference type="Ensembl" id="ENSATEP00000048171.1"/>
    </source>
</evidence>
<dbReference type="GO" id="GO:0032154">
    <property type="term" value="C:cleavage furrow"/>
    <property type="evidence" value="ECO:0007669"/>
    <property type="project" value="UniProtKB-SubCell"/>
</dbReference>
<keyword evidence="10" id="KW-0007">Acetylation</keyword>
<dbReference type="PROSITE" id="PS50056">
    <property type="entry name" value="TYR_PHOSPHATASE_2"/>
    <property type="match status" value="1"/>
</dbReference>
<dbReference type="Ensembl" id="ENSATET00000059551.1">
    <property type="protein sequence ID" value="ENSATEP00000048171.1"/>
    <property type="gene ID" value="ENSATEG00000021253.3"/>
</dbReference>
<dbReference type="Pfam" id="PF08766">
    <property type="entry name" value="DEK_C"/>
    <property type="match status" value="1"/>
</dbReference>
<dbReference type="FunFam" id="1.10.10.60:FF:000423">
    <property type="entry name" value="Slingshot protein phosphatase 1a"/>
    <property type="match status" value="1"/>
</dbReference>
<dbReference type="PANTHER" id="PTHR45864:SF7">
    <property type="entry name" value="PROTEIN-SERINE_THREONINE PHOSPHATASE"/>
    <property type="match status" value="1"/>
</dbReference>
<feature type="domain" description="Tyrosine specific protein phosphatases" evidence="19">
    <location>
        <begin position="370"/>
        <end position="427"/>
    </location>
</feature>
<keyword evidence="12" id="KW-0206">Cytoskeleton</keyword>
<dbReference type="InterPro" id="IPR029021">
    <property type="entry name" value="Prot-tyrosine_phosphatase-like"/>
</dbReference>
<reference evidence="21" key="3">
    <citation type="submission" date="2025-09" db="UniProtKB">
        <authorList>
            <consortium name="Ensembl"/>
        </authorList>
    </citation>
    <scope>IDENTIFICATION</scope>
</reference>
<evidence type="ECO:0000256" key="2">
    <source>
        <dbReference type="ARBA" id="ARBA00004245"/>
    </source>
</evidence>
<dbReference type="InterPro" id="IPR000387">
    <property type="entry name" value="Tyr_Pase_dom"/>
</dbReference>
<evidence type="ECO:0000259" key="18">
    <source>
        <dbReference type="PROSITE" id="PS50054"/>
    </source>
</evidence>
<evidence type="ECO:0000259" key="20">
    <source>
        <dbReference type="PROSITE" id="PS51998"/>
    </source>
</evidence>
<evidence type="ECO:0000256" key="1">
    <source>
        <dbReference type="ARBA" id="ARBA00004214"/>
    </source>
</evidence>
<feature type="domain" description="Tyrosine-protein phosphatase" evidence="18">
    <location>
        <begin position="308"/>
        <end position="449"/>
    </location>
</feature>
<dbReference type="GO" id="GO:0004722">
    <property type="term" value="F:protein serine/threonine phosphatase activity"/>
    <property type="evidence" value="ECO:0007669"/>
    <property type="project" value="UniProtKB-EC"/>
</dbReference>
<dbReference type="InterPro" id="IPR014876">
    <property type="entry name" value="DEK_C"/>
</dbReference>
<comment type="function">
    <text evidence="14">Protein phosphatase which regulates actin filament dynamics. Dephosphorylates and activates the actin binding/depolymerizing factor cofilin, which subsequently binds to actin filaments and stimulates their disassembly. Inhibitory phosphorylation of cofilin is mediated by LIMK1, which may also be dephosphorylated and inactivated by this protein.</text>
</comment>
<evidence type="ECO:0000256" key="15">
    <source>
        <dbReference type="ARBA" id="ARBA00067363"/>
    </source>
</evidence>
<evidence type="ECO:0000256" key="5">
    <source>
        <dbReference type="ARBA" id="ARBA00013081"/>
    </source>
</evidence>
<keyword evidence="9" id="KW-0904">Protein phosphatase</keyword>
<evidence type="ECO:0000256" key="3">
    <source>
        <dbReference type="ARBA" id="ARBA00004626"/>
    </source>
</evidence>
<evidence type="ECO:0000256" key="4">
    <source>
        <dbReference type="ARBA" id="ARBA00009580"/>
    </source>
</evidence>
<dbReference type="GO" id="GO:0005856">
    <property type="term" value="C:cytoskeleton"/>
    <property type="evidence" value="ECO:0007669"/>
    <property type="project" value="UniProtKB-SubCell"/>
</dbReference>
<dbReference type="PANTHER" id="PTHR45864">
    <property type="entry name" value="SLINGSHOT PROTEIN PHOSPHATASE HOMOLOG"/>
    <property type="match status" value="1"/>
</dbReference>
<dbReference type="PROSITE" id="PS00383">
    <property type="entry name" value="TYR_PHOSPHATASE_1"/>
    <property type="match status" value="1"/>
</dbReference>
<dbReference type="AlphaFoldDB" id="A0A7N6FAZ2"/>
<dbReference type="InParanoid" id="A0A7N6FAZ2"/>
<dbReference type="InterPro" id="IPR043587">
    <property type="entry name" value="Phosphatase_SSH-like"/>
</dbReference>
<evidence type="ECO:0000256" key="10">
    <source>
        <dbReference type="ARBA" id="ARBA00022990"/>
    </source>
</evidence>
<evidence type="ECO:0000256" key="17">
    <source>
        <dbReference type="SAM" id="MobiDB-lite"/>
    </source>
</evidence>
<comment type="catalytic activity">
    <reaction evidence="13">
        <text>O-phospho-L-threonyl-[protein] + H2O = L-threonyl-[protein] + phosphate</text>
        <dbReference type="Rhea" id="RHEA:47004"/>
        <dbReference type="Rhea" id="RHEA-COMP:11060"/>
        <dbReference type="Rhea" id="RHEA-COMP:11605"/>
        <dbReference type="ChEBI" id="CHEBI:15377"/>
        <dbReference type="ChEBI" id="CHEBI:30013"/>
        <dbReference type="ChEBI" id="CHEBI:43474"/>
        <dbReference type="ChEBI" id="CHEBI:61977"/>
        <dbReference type="EC" id="3.1.3.16"/>
    </reaction>
</comment>
<sequence>MKPDNHSTLCVLFVLSTVFTSFKALVVLTLCHTCAFSSLSESFFMVKGAALFLQQGGNTQEPKTPTHHKHAGDLPQHLQVMFKILRSEDRIKLAVRLESGWSDRVRYMVVIYTKGHQDTEENIVLGMDFTEKDSKNCSIGMVLPLWSDTNIHLDGDGGFSVNTAGRSHVFKPVSVQAMWSALQVLHKACEVSRRFNYFPGGIALTWMAFYESCISSEQSYINEWNAMTDLETTRPDSPTMFVDGPTERERTECLIKAKLRSLMMFQDLENITSKEIRNELEQHMSCNLKEYKEFIDNEMLLILGQMDKATLIFDHLYLGSEWNASNLEELRDCGVGYILNVTREIDNFFPGLFSYHNVRVYDEEATDLLAHWNDTYNFIVKAKKNNSKCLVHCKMGVSRSASTVIAYAMKEYSWSLEKAYNFVKQKRSIAQPNAGFMRQLAEYEGILDASKQRHNKLWRPETDEEGSDDLQASDSALDSEPSTPIEDVERDALLEDEGFPMAHLALPGEGTAAQTCGRLDPLEDMRLRLEFSTLEEEDEEEAKKEEAEMAALAQTPDNGKRAGEEAERTEESRLGLANLNTNNSNRLAAKRSCPAAFDVRNPLKVKPSYQSCKDCLRLPQGRRCDRPAGGRSHRLNPSRHCTVPSICIDPPGTNFASTPILQSLPSPAVVPPNLVQSCTQLYHCATCAPGVPPVPVANCQKVVSPMSYEEMPSDYDSVETEDMDEPQWDNVEVLKHSADAISATTAEGLKSHADSAAELQQQALAQIEMPGLGIEFGLELMRQRTERLEELQALAMEGQLPVGPLP</sequence>
<dbReference type="GO" id="GO:0030837">
    <property type="term" value="P:negative regulation of actin filament polymerization"/>
    <property type="evidence" value="ECO:0007669"/>
    <property type="project" value="InterPro"/>
</dbReference>
<dbReference type="Pfam" id="PF00782">
    <property type="entry name" value="DSPc"/>
    <property type="match status" value="1"/>
</dbReference>
<keyword evidence="22" id="KW-1185">Reference proteome</keyword>
<evidence type="ECO:0000256" key="11">
    <source>
        <dbReference type="ARBA" id="ARBA00023203"/>
    </source>
</evidence>